<dbReference type="InterPro" id="IPR027417">
    <property type="entry name" value="P-loop_NTPase"/>
</dbReference>
<dbReference type="Gene3D" id="3.40.50.300">
    <property type="entry name" value="P-loop containing nucleotide triphosphate hydrolases"/>
    <property type="match status" value="1"/>
</dbReference>
<protein>
    <recommendedName>
        <fullName evidence="4">Bacterial type II secretion system protein E domain-containing protein</fullName>
    </recommendedName>
</protein>
<reference evidence="5 6" key="1">
    <citation type="journal article" date="2016" name="Nat. Commun.">
        <title>Thousands of microbial genomes shed light on interconnected biogeochemical processes in an aquifer system.</title>
        <authorList>
            <person name="Anantharaman K."/>
            <person name="Brown C.T."/>
            <person name="Hug L.A."/>
            <person name="Sharon I."/>
            <person name="Castelle C.J."/>
            <person name="Probst A.J."/>
            <person name="Thomas B.C."/>
            <person name="Singh A."/>
            <person name="Wilkins M.J."/>
            <person name="Karaoz U."/>
            <person name="Brodie E.L."/>
            <person name="Williams K.H."/>
            <person name="Hubbard S.S."/>
            <person name="Banfield J.F."/>
        </authorList>
    </citation>
    <scope>NUCLEOTIDE SEQUENCE [LARGE SCALE GENOMIC DNA]</scope>
</reference>
<dbReference type="Gene3D" id="3.30.450.90">
    <property type="match status" value="1"/>
</dbReference>
<organism evidence="5 6">
    <name type="scientific">Candidatus Colwellbacteria bacterium GWA2_46_10</name>
    <dbReference type="NCBI Taxonomy" id="1797684"/>
    <lineage>
        <taxon>Bacteria</taxon>
        <taxon>Candidatus Colwelliibacteriota</taxon>
    </lineage>
</organism>
<dbReference type="SMART" id="SM00382">
    <property type="entry name" value="AAA"/>
    <property type="match status" value="1"/>
</dbReference>
<evidence type="ECO:0000256" key="3">
    <source>
        <dbReference type="ARBA" id="ARBA00022840"/>
    </source>
</evidence>
<dbReference type="EMBL" id="MHIS01000007">
    <property type="protein sequence ID" value="OGY56802.1"/>
    <property type="molecule type" value="Genomic_DNA"/>
</dbReference>
<accession>A0A1G1YWP4</accession>
<name>A0A1G1YWP4_9BACT</name>
<dbReference type="PROSITE" id="PS00662">
    <property type="entry name" value="T2SP_E"/>
    <property type="match status" value="1"/>
</dbReference>
<dbReference type="GO" id="GO:0005886">
    <property type="term" value="C:plasma membrane"/>
    <property type="evidence" value="ECO:0007669"/>
    <property type="project" value="TreeGrafter"/>
</dbReference>
<dbReference type="AlphaFoldDB" id="A0A1G1YWP4"/>
<evidence type="ECO:0000256" key="2">
    <source>
        <dbReference type="ARBA" id="ARBA00022741"/>
    </source>
</evidence>
<comment type="similarity">
    <text evidence="1">Belongs to the GSP E family.</text>
</comment>
<dbReference type="InterPro" id="IPR001482">
    <property type="entry name" value="T2SS/T4SS_dom"/>
</dbReference>
<evidence type="ECO:0000259" key="4">
    <source>
        <dbReference type="PROSITE" id="PS00662"/>
    </source>
</evidence>
<evidence type="ECO:0000256" key="1">
    <source>
        <dbReference type="ARBA" id="ARBA00006611"/>
    </source>
</evidence>
<dbReference type="Proteomes" id="UP000178179">
    <property type="component" value="Unassembled WGS sequence"/>
</dbReference>
<dbReference type="PANTHER" id="PTHR30258">
    <property type="entry name" value="TYPE II SECRETION SYSTEM PROTEIN GSPE-RELATED"/>
    <property type="match status" value="1"/>
</dbReference>
<dbReference type="GO" id="GO:0005524">
    <property type="term" value="F:ATP binding"/>
    <property type="evidence" value="ECO:0007669"/>
    <property type="project" value="UniProtKB-KW"/>
</dbReference>
<feature type="domain" description="Bacterial type II secretion system protein E" evidence="4">
    <location>
        <begin position="238"/>
        <end position="252"/>
    </location>
</feature>
<dbReference type="InterPro" id="IPR003593">
    <property type="entry name" value="AAA+_ATPase"/>
</dbReference>
<dbReference type="SUPFAM" id="SSF52540">
    <property type="entry name" value="P-loop containing nucleoside triphosphate hydrolases"/>
    <property type="match status" value="1"/>
</dbReference>
<comment type="caution">
    <text evidence="5">The sequence shown here is derived from an EMBL/GenBank/DDBJ whole genome shotgun (WGS) entry which is preliminary data.</text>
</comment>
<gene>
    <name evidence="5" type="ORF">A2119_01920</name>
</gene>
<dbReference type="Pfam" id="PF00437">
    <property type="entry name" value="T2SSE"/>
    <property type="match status" value="1"/>
</dbReference>
<dbReference type="CDD" id="cd01129">
    <property type="entry name" value="PulE-GspE-like"/>
    <property type="match status" value="1"/>
</dbReference>
<keyword evidence="2" id="KW-0547">Nucleotide-binding</keyword>
<proteinExistence type="inferred from homology"/>
<dbReference type="PANTHER" id="PTHR30258:SF3">
    <property type="entry name" value="SLL1921 PROTEIN"/>
    <property type="match status" value="1"/>
</dbReference>
<evidence type="ECO:0000313" key="6">
    <source>
        <dbReference type="Proteomes" id="UP000178179"/>
    </source>
</evidence>
<keyword evidence="3" id="KW-0067">ATP-binding</keyword>
<sequence>MVSEIVLSEGILESKKNVKTIEIASEDIAQIDVDTSTTDALVKILADALALKVSDVHLEPGRGSTQLRYRVDGILYDIARISEEVGRRTTGRLKLLASLKLNIKDEPQDGRFTIKRSKGEDVEVRLSIVPSEFGEAVVMRVLDPSVVDLNMADLGLREDDLKIVERFLKEANGMILLTGPTGSGKTTTLYAFLKRNSSPEVKIITIEDPIEYHLDGIQQTQVRPKENYTFASGLRSILRQDPDMILVGEIRDSETATTAIDAALTGHLVFSTLHTNNAPGAIPRLVDLKVKVSSLASALRLVVAQRLVRKLCEKCKRLVKIEGELKAKIEAFKNQVPQRAIRPSQVKLYESVGCVSCNKGFQGRIGIFELLTFDEEMAEILGKEVTEVQTRKAARAKGMVYMQEDGILKALSGITTIEEVEKVTGPVNWPASSVK</sequence>
<evidence type="ECO:0000313" key="5">
    <source>
        <dbReference type="EMBL" id="OGY56802.1"/>
    </source>
</evidence>
<dbReference type="GO" id="GO:0016887">
    <property type="term" value="F:ATP hydrolysis activity"/>
    <property type="evidence" value="ECO:0007669"/>
    <property type="project" value="TreeGrafter"/>
</dbReference>